<keyword evidence="2" id="KW-1185">Reference proteome</keyword>
<reference evidence="2" key="1">
    <citation type="submission" date="2017-05" db="EMBL/GenBank/DDBJ databases">
        <title>Complete and WGS of Bordetella genogroups.</title>
        <authorList>
            <person name="Spilker T."/>
            <person name="Lipuma J."/>
        </authorList>
    </citation>
    <scope>NUCLEOTIDE SEQUENCE [LARGE SCALE GENOMIC DNA]</scope>
    <source>
        <strain evidence="2">AU16122</strain>
    </source>
</reference>
<dbReference type="Proteomes" id="UP000216020">
    <property type="component" value="Unassembled WGS sequence"/>
</dbReference>
<dbReference type="EMBL" id="NEVM01000001">
    <property type="protein sequence ID" value="OZI38589.1"/>
    <property type="molecule type" value="Genomic_DNA"/>
</dbReference>
<dbReference type="SUPFAM" id="SSF143744">
    <property type="entry name" value="GlcG-like"/>
    <property type="match status" value="1"/>
</dbReference>
<comment type="caution">
    <text evidence="1">The sequence shown here is derived from an EMBL/GenBank/DDBJ whole genome shotgun (WGS) entry which is preliminary data.</text>
</comment>
<dbReference type="Gene3D" id="3.30.450.150">
    <property type="entry name" value="Haem-degrading domain"/>
    <property type="match status" value="1"/>
</dbReference>
<evidence type="ECO:0000313" key="2">
    <source>
        <dbReference type="Proteomes" id="UP000216020"/>
    </source>
</evidence>
<dbReference type="Pfam" id="PF03928">
    <property type="entry name" value="HbpS-like"/>
    <property type="match status" value="1"/>
</dbReference>
<proteinExistence type="predicted"/>
<protein>
    <submittedName>
        <fullName evidence="1">GlcG protein</fullName>
    </submittedName>
</protein>
<accession>A0A261SME2</accession>
<dbReference type="PANTHER" id="PTHR34309:SF10">
    <property type="entry name" value="SLR1406 PROTEIN"/>
    <property type="match status" value="1"/>
</dbReference>
<dbReference type="PANTHER" id="PTHR34309">
    <property type="entry name" value="SLR1406 PROTEIN"/>
    <property type="match status" value="1"/>
</dbReference>
<dbReference type="InterPro" id="IPR052517">
    <property type="entry name" value="GlcG_carb_metab_protein"/>
</dbReference>
<dbReference type="AlphaFoldDB" id="A0A261SME2"/>
<dbReference type="InterPro" id="IPR038084">
    <property type="entry name" value="PduO/GlcC-like_sf"/>
</dbReference>
<organism evidence="1 2">
    <name type="scientific">Bordetella genomosp. 10</name>
    <dbReference type="NCBI Taxonomy" id="1416804"/>
    <lineage>
        <taxon>Bacteria</taxon>
        <taxon>Pseudomonadati</taxon>
        <taxon>Pseudomonadota</taxon>
        <taxon>Betaproteobacteria</taxon>
        <taxon>Burkholderiales</taxon>
        <taxon>Alcaligenaceae</taxon>
        <taxon>Bordetella</taxon>
    </lineage>
</organism>
<name>A0A261SME2_9BORD</name>
<sequence>MENMTTIAMESISLQAALEIAQRTIAYARSQGMTPIAVSVLDVRGALKVYLAEDGTSLLRADISRAKAWGCLGMGFGSRKLADRTPRNAYFTTALQAMSDGKAVPAPGGILIRNAAGDVVGAVGVSGETSDNDELCAMQGVEAAGLRGDPA</sequence>
<gene>
    <name evidence="1" type="ORF">CAL29_03795</name>
</gene>
<evidence type="ECO:0000313" key="1">
    <source>
        <dbReference type="EMBL" id="OZI38589.1"/>
    </source>
</evidence>
<dbReference type="InterPro" id="IPR005624">
    <property type="entry name" value="PduO/GlcC-like"/>
</dbReference>